<feature type="region of interest" description="Disordered" evidence="1">
    <location>
        <begin position="1"/>
        <end position="22"/>
    </location>
</feature>
<dbReference type="Gene3D" id="3.40.50.720">
    <property type="entry name" value="NAD(P)-binding Rossmann-like Domain"/>
    <property type="match status" value="1"/>
</dbReference>
<organism evidence="3 4">
    <name type="scientific">Nonomuraea glycinis</name>
    <dbReference type="NCBI Taxonomy" id="2047744"/>
    <lineage>
        <taxon>Bacteria</taxon>
        <taxon>Bacillati</taxon>
        <taxon>Actinomycetota</taxon>
        <taxon>Actinomycetes</taxon>
        <taxon>Streptosporangiales</taxon>
        <taxon>Streptosporangiaceae</taxon>
        <taxon>Nonomuraea</taxon>
    </lineage>
</organism>
<dbReference type="EMBL" id="BMNK01000004">
    <property type="protein sequence ID" value="GGP05998.1"/>
    <property type="molecule type" value="Genomic_DNA"/>
</dbReference>
<sequence>MRAATIRTCGQPPTVTTREAPEQPDGTALVGVIAAPITPLDVLCATGTSYFGTPALPYVPGVQGVGVVERASTNPGSVERAGTNSGGVERGATIPGGTTVWFSTTAGMRTGDGSMADYCVVPESDLVPLPDGVEAPLVAALGLSAIAAWMALTWRGELRAGEQVVILGAGGVVGQVALQAARLHGARRVIAACRSRAGRERAYELGADAVVDLSGADDVGTLAVRLLEACDGPVDLVLDTLFGLPAAAAARTLRPHGRLVNLGSSAGETAPFDSATLRSRSLRVLGYTNNELTAEQKRDALVAIVEHAAAGRLTIPYDTVPLTDVAAAWERQASGRAPHRSVLTT</sequence>
<proteinExistence type="predicted"/>
<dbReference type="AlphaFoldDB" id="A0A918E5A4"/>
<evidence type="ECO:0000313" key="4">
    <source>
        <dbReference type="Proteomes" id="UP000660745"/>
    </source>
</evidence>
<comment type="caution">
    <text evidence="3">The sequence shown here is derived from an EMBL/GenBank/DDBJ whole genome shotgun (WGS) entry which is preliminary data.</text>
</comment>
<dbReference type="PANTHER" id="PTHR43677">
    <property type="entry name" value="SHORT-CHAIN DEHYDROGENASE/REDUCTASE"/>
    <property type="match status" value="1"/>
</dbReference>
<dbReference type="Gene3D" id="3.90.180.10">
    <property type="entry name" value="Medium-chain alcohol dehydrogenases, catalytic domain"/>
    <property type="match status" value="1"/>
</dbReference>
<reference evidence="3" key="1">
    <citation type="journal article" date="2014" name="Int. J. Syst. Evol. Microbiol.">
        <title>Complete genome sequence of Corynebacterium casei LMG S-19264T (=DSM 44701T), isolated from a smear-ripened cheese.</title>
        <authorList>
            <consortium name="US DOE Joint Genome Institute (JGI-PGF)"/>
            <person name="Walter F."/>
            <person name="Albersmeier A."/>
            <person name="Kalinowski J."/>
            <person name="Ruckert C."/>
        </authorList>
    </citation>
    <scope>NUCLEOTIDE SEQUENCE</scope>
    <source>
        <strain evidence="3">CGMCC 4.7430</strain>
    </source>
</reference>
<feature type="domain" description="Enoyl reductase (ER)" evidence="2">
    <location>
        <begin position="10"/>
        <end position="343"/>
    </location>
</feature>
<evidence type="ECO:0000259" key="2">
    <source>
        <dbReference type="SMART" id="SM00829"/>
    </source>
</evidence>
<dbReference type="SUPFAM" id="SSF50129">
    <property type="entry name" value="GroES-like"/>
    <property type="match status" value="1"/>
</dbReference>
<name>A0A918E5A4_9ACTN</name>
<evidence type="ECO:0000256" key="1">
    <source>
        <dbReference type="SAM" id="MobiDB-lite"/>
    </source>
</evidence>
<keyword evidence="4" id="KW-1185">Reference proteome</keyword>
<reference evidence="3" key="2">
    <citation type="submission" date="2020-09" db="EMBL/GenBank/DDBJ databases">
        <authorList>
            <person name="Sun Q."/>
            <person name="Zhou Y."/>
        </authorList>
    </citation>
    <scope>NUCLEOTIDE SEQUENCE</scope>
    <source>
        <strain evidence="3">CGMCC 4.7430</strain>
    </source>
</reference>
<dbReference type="InterPro" id="IPR020843">
    <property type="entry name" value="ER"/>
</dbReference>
<dbReference type="InterPro" id="IPR036291">
    <property type="entry name" value="NAD(P)-bd_dom_sf"/>
</dbReference>
<dbReference type="SMART" id="SM00829">
    <property type="entry name" value="PKS_ER"/>
    <property type="match status" value="1"/>
</dbReference>
<evidence type="ECO:0000313" key="3">
    <source>
        <dbReference type="EMBL" id="GGP05998.1"/>
    </source>
</evidence>
<dbReference type="Pfam" id="PF08240">
    <property type="entry name" value="ADH_N"/>
    <property type="match status" value="1"/>
</dbReference>
<protein>
    <submittedName>
        <fullName evidence="3">NADPH:quinone reductase</fullName>
    </submittedName>
</protein>
<dbReference type="InterPro" id="IPR013149">
    <property type="entry name" value="ADH-like_C"/>
</dbReference>
<dbReference type="PANTHER" id="PTHR43677:SF11">
    <property type="entry name" value="ZINC-CONTAINING ALCOHOL DEHYDROGENASE"/>
    <property type="match status" value="1"/>
</dbReference>
<dbReference type="GO" id="GO:0016491">
    <property type="term" value="F:oxidoreductase activity"/>
    <property type="evidence" value="ECO:0007669"/>
    <property type="project" value="InterPro"/>
</dbReference>
<dbReference type="Pfam" id="PF00107">
    <property type="entry name" value="ADH_zinc_N"/>
    <property type="match status" value="1"/>
</dbReference>
<gene>
    <name evidence="3" type="primary">qor</name>
    <name evidence="3" type="ORF">GCM10012278_27630</name>
</gene>
<accession>A0A918E5A4</accession>
<dbReference type="Proteomes" id="UP000660745">
    <property type="component" value="Unassembled WGS sequence"/>
</dbReference>
<dbReference type="SUPFAM" id="SSF51735">
    <property type="entry name" value="NAD(P)-binding Rossmann-fold domains"/>
    <property type="match status" value="1"/>
</dbReference>
<dbReference type="InterPro" id="IPR051397">
    <property type="entry name" value="Zn-ADH-like_protein"/>
</dbReference>
<dbReference type="InterPro" id="IPR011032">
    <property type="entry name" value="GroES-like_sf"/>
</dbReference>
<dbReference type="InterPro" id="IPR013154">
    <property type="entry name" value="ADH-like_N"/>
</dbReference>